<evidence type="ECO:0000313" key="1">
    <source>
        <dbReference type="EMBL" id="RVU96428.1"/>
    </source>
</evidence>
<accession>A0A437US19</accession>
<organism evidence="1 2">
    <name type="scientific">Enterococcus avium</name>
    <name type="common">Streptococcus avium</name>
    <dbReference type="NCBI Taxonomy" id="33945"/>
    <lineage>
        <taxon>Bacteria</taxon>
        <taxon>Bacillati</taxon>
        <taxon>Bacillota</taxon>
        <taxon>Bacilli</taxon>
        <taxon>Lactobacillales</taxon>
        <taxon>Enterococcaceae</taxon>
        <taxon>Enterococcus</taxon>
    </lineage>
</organism>
<name>A0A437US19_ENTAV</name>
<proteinExistence type="predicted"/>
<protein>
    <submittedName>
        <fullName evidence="1">DUF4365 domain-containing protein</fullName>
    </submittedName>
</protein>
<dbReference type="EMBL" id="RYZS01000001">
    <property type="protein sequence ID" value="RVU96428.1"/>
    <property type="molecule type" value="Genomic_DNA"/>
</dbReference>
<gene>
    <name evidence="1" type="ORF">EK398_17205</name>
</gene>
<reference evidence="1 2" key="1">
    <citation type="submission" date="2018-12" db="EMBL/GenBank/DDBJ databases">
        <title>A novel vanA-carrying plasmid in a clinical isolate of Enterococcus avium.</title>
        <authorList>
            <person name="Bernasconi O.J."/>
            <person name="Luzzaro F."/>
            <person name="Endimiani A."/>
        </authorList>
    </citation>
    <scope>NUCLEOTIDE SEQUENCE [LARGE SCALE GENOMIC DNA]</scope>
    <source>
        <strain evidence="1 2">LC0559/18</strain>
    </source>
</reference>
<dbReference type="AlphaFoldDB" id="A0A437US19"/>
<dbReference type="RefSeq" id="WP_127979654.1">
    <property type="nucleotide sequence ID" value="NZ_JAYEYR010000053.1"/>
</dbReference>
<evidence type="ECO:0000313" key="2">
    <source>
        <dbReference type="Proteomes" id="UP000288388"/>
    </source>
</evidence>
<comment type="caution">
    <text evidence="1">The sequence shown here is derived from an EMBL/GenBank/DDBJ whole genome shotgun (WGS) entry which is preliminary data.</text>
</comment>
<sequence>MLIKMEALPKIEEKVETLLGTRLSEYCTVNIMHTDFGSDFYCVLPPDEADDRKEFYVQYRELERVADKDDYLSLRLKTATIRRWFKKRCLTFLFYVDLAHDDIYWIDPFEQLFEKLEQLTPNQEAVVFDIPKKNLLSKNAREFPSEFFERMEKFDNYLFNGTLDRISRDIETFTEKSLFSEELLVDEKENSITIKYKSVSLEADFPKNDQDGNCSITFARLLKVSDPGVRLNHKEILGLFYFGKETDARLGMRKYIGLYLEDLGQYFVDFGSSVAYLYQHEVDELGVVVDTFIKKYVAKITDFLKDLQSFAFEPYYGDYRRFKLMQLDVEMWEKVREHVQKYQTNNGAYENGYIFSPYADPNQIGVDDDQGRELFSVYGYYKKSDMDLEKLVVDVVWEYIDYSTSGIEAGQTYNVADTYAFFINELLPNFFTNEQTIKKRKLFRTKLVKVYKTQTKEEIEKKIFIPKYKLTQYPNGNAELAETFRYLSDYLKAQEFYAFDPIAFENLLEGFDNLLRAELAIGGESSKSWYQEKKEDLLKDVKQLKLDQENDFPSDGYFLANTFSKLEAIVSHYKGSFDGKRIQESELLREFADLIAEYNEDRLIRLLLS</sequence>
<dbReference type="Proteomes" id="UP000288388">
    <property type="component" value="Unassembled WGS sequence"/>
</dbReference>